<dbReference type="PANTHER" id="PTHR18964:SF149">
    <property type="entry name" value="BIFUNCTIONAL UDP-N-ACETYLGLUCOSAMINE 2-EPIMERASE_N-ACETYLMANNOSAMINE KINASE"/>
    <property type="match status" value="1"/>
</dbReference>
<dbReference type="AlphaFoldDB" id="K1TG95"/>
<dbReference type="SUPFAM" id="SSF53067">
    <property type="entry name" value="Actin-like ATPase domain"/>
    <property type="match status" value="1"/>
</dbReference>
<dbReference type="PANTHER" id="PTHR18964">
    <property type="entry name" value="ROK (REPRESSOR, ORF, KINASE) FAMILY"/>
    <property type="match status" value="1"/>
</dbReference>
<dbReference type="Pfam" id="PF00480">
    <property type="entry name" value="ROK"/>
    <property type="match status" value="1"/>
</dbReference>
<dbReference type="EMBL" id="AJWY01009459">
    <property type="protein sequence ID" value="EKC58306.1"/>
    <property type="molecule type" value="Genomic_DNA"/>
</dbReference>
<dbReference type="InterPro" id="IPR000600">
    <property type="entry name" value="ROK"/>
</dbReference>
<comment type="caution">
    <text evidence="1">The sequence shown here is derived from an EMBL/GenBank/DDBJ whole genome shotgun (WGS) entry which is preliminary data.</text>
</comment>
<organism evidence="1">
    <name type="scientific">human gut metagenome</name>
    <dbReference type="NCBI Taxonomy" id="408170"/>
    <lineage>
        <taxon>unclassified sequences</taxon>
        <taxon>metagenomes</taxon>
        <taxon>organismal metagenomes</taxon>
    </lineage>
</organism>
<keyword evidence="1" id="KW-0808">Transferase</keyword>
<dbReference type="GO" id="GO:0016301">
    <property type="term" value="F:kinase activity"/>
    <property type="evidence" value="ECO:0007669"/>
    <property type="project" value="UniProtKB-KW"/>
</dbReference>
<sequence length="166" mass="17792">MLNGCNDAAGEAGHMVIFADGEQCTCGRKGCWEAYSSATALIRQTKEAMGKNLDSAMWTLVDGDINKVDGRTAFNAMRKNDPAGIKVVDTYIHYLAMGITNMINLFQPEILCVGGGIGNEGESLLEPVRKIVNQEHYSVHSVVQTRICSAKLGNDAGIIGAALLDE</sequence>
<keyword evidence="1" id="KW-0418">Kinase</keyword>
<protein>
    <submittedName>
        <fullName evidence="1">Glucokinase, ROK family</fullName>
    </submittedName>
</protein>
<dbReference type="InterPro" id="IPR043129">
    <property type="entry name" value="ATPase_NBD"/>
</dbReference>
<dbReference type="Gene3D" id="3.30.420.40">
    <property type="match status" value="1"/>
</dbReference>
<gene>
    <name evidence="1" type="ORF">LEA_13927</name>
</gene>
<proteinExistence type="predicted"/>
<accession>K1TG95</accession>
<reference evidence="1" key="1">
    <citation type="journal article" date="2013" name="Environ. Microbiol.">
        <title>Microbiota from the distal guts of lean and obese adolescents exhibit partial functional redundancy besides clear differences in community structure.</title>
        <authorList>
            <person name="Ferrer M."/>
            <person name="Ruiz A."/>
            <person name="Lanza F."/>
            <person name="Haange S.B."/>
            <person name="Oberbach A."/>
            <person name="Till H."/>
            <person name="Bargiela R."/>
            <person name="Campoy C."/>
            <person name="Segura M.T."/>
            <person name="Richter M."/>
            <person name="von Bergen M."/>
            <person name="Seifert J."/>
            <person name="Suarez A."/>
        </authorList>
    </citation>
    <scope>NUCLEOTIDE SEQUENCE</scope>
</reference>
<evidence type="ECO:0000313" key="1">
    <source>
        <dbReference type="EMBL" id="EKC58306.1"/>
    </source>
</evidence>
<name>K1TG95_9ZZZZ</name>